<evidence type="ECO:0000313" key="4">
    <source>
        <dbReference type="Proteomes" id="UP000249061"/>
    </source>
</evidence>
<dbReference type="NCBIfam" id="TIGR01554">
    <property type="entry name" value="major_cap_HK97"/>
    <property type="match status" value="1"/>
</dbReference>
<sequence>MSYTSNRTLLEKADLALADLTAGGGVLLPAQAQKFMRLLIKQSVLMQMATVVPMASPKHQIAKIKFGSRILRRGTEATALPVADRARPDMSHLELDAQLVKAEVHLSDEVLEDNIERGELRQTILEMIAEAAGRDMEEVIINGDTTSADPFLATIDGLLKQATSHIVDAGGVALSKNFLRDLLKSLPNEYLRDKKQMAFLTSVDAELDYRNSLADRATVGGDRFIEEDTPALYSGVPVKPVPLFPENLGPGGNRTVALLCNPKNVHVGIWRQIRLESFRDVSAGVLRVVATMRFDAKFAEEPGVAKLINIQL</sequence>
<evidence type="ECO:0000256" key="1">
    <source>
        <dbReference type="ARBA" id="ARBA00004328"/>
    </source>
</evidence>
<dbReference type="EMBL" id="QFQP01000043">
    <property type="protein sequence ID" value="PZR05666.1"/>
    <property type="molecule type" value="Genomic_DNA"/>
</dbReference>
<dbReference type="SUPFAM" id="SSF56563">
    <property type="entry name" value="Major capsid protein gp5"/>
    <property type="match status" value="1"/>
</dbReference>
<dbReference type="Pfam" id="PF05065">
    <property type="entry name" value="Phage_capsid"/>
    <property type="match status" value="1"/>
</dbReference>
<evidence type="ECO:0000313" key="3">
    <source>
        <dbReference type="EMBL" id="PZR05666.1"/>
    </source>
</evidence>
<gene>
    <name evidence="3" type="ORF">DI536_31955</name>
</gene>
<comment type="subcellular location">
    <subcellularLocation>
        <location evidence="1">Virion</location>
    </subcellularLocation>
</comment>
<feature type="domain" description="Phage capsid-like C-terminal" evidence="2">
    <location>
        <begin position="24"/>
        <end position="300"/>
    </location>
</feature>
<comment type="caution">
    <text evidence="3">The sequence shown here is derived from an EMBL/GenBank/DDBJ whole genome shotgun (WGS) entry which is preliminary data.</text>
</comment>
<dbReference type="InterPro" id="IPR054612">
    <property type="entry name" value="Phage_capsid-like_C"/>
</dbReference>
<organism evidence="3 4">
    <name type="scientific">Archangium gephyra</name>
    <dbReference type="NCBI Taxonomy" id="48"/>
    <lineage>
        <taxon>Bacteria</taxon>
        <taxon>Pseudomonadati</taxon>
        <taxon>Myxococcota</taxon>
        <taxon>Myxococcia</taxon>
        <taxon>Myxococcales</taxon>
        <taxon>Cystobacterineae</taxon>
        <taxon>Archangiaceae</taxon>
        <taxon>Archangium</taxon>
    </lineage>
</organism>
<reference evidence="3 4" key="1">
    <citation type="submission" date="2017-08" db="EMBL/GenBank/DDBJ databases">
        <title>Infants hospitalized years apart are colonized by the same room-sourced microbial strains.</title>
        <authorList>
            <person name="Brooks B."/>
            <person name="Olm M.R."/>
            <person name="Firek B.A."/>
            <person name="Baker R."/>
            <person name="Thomas B.C."/>
            <person name="Morowitz M.J."/>
            <person name="Banfield J.F."/>
        </authorList>
    </citation>
    <scope>NUCLEOTIDE SEQUENCE [LARGE SCALE GENOMIC DNA]</scope>
    <source>
        <strain evidence="3">S2_003_000_R2_14</strain>
    </source>
</reference>
<name>A0A2W5T164_9BACT</name>
<proteinExistence type="predicted"/>
<evidence type="ECO:0000259" key="2">
    <source>
        <dbReference type="Pfam" id="PF05065"/>
    </source>
</evidence>
<accession>A0A2W5T164</accession>
<dbReference type="AlphaFoldDB" id="A0A2W5T164"/>
<protein>
    <submittedName>
        <fullName evidence="3">Phage major capsid protein</fullName>
    </submittedName>
</protein>
<dbReference type="InterPro" id="IPR024455">
    <property type="entry name" value="Phage_capsid"/>
</dbReference>
<dbReference type="Proteomes" id="UP000249061">
    <property type="component" value="Unassembled WGS sequence"/>
</dbReference>